<proteinExistence type="predicted"/>
<organism evidence="2 3">
    <name type="scientific">Adineta steineri</name>
    <dbReference type="NCBI Taxonomy" id="433720"/>
    <lineage>
        <taxon>Eukaryota</taxon>
        <taxon>Metazoa</taxon>
        <taxon>Spiralia</taxon>
        <taxon>Gnathifera</taxon>
        <taxon>Rotifera</taxon>
        <taxon>Eurotatoria</taxon>
        <taxon>Bdelloidea</taxon>
        <taxon>Adinetida</taxon>
        <taxon>Adinetidae</taxon>
        <taxon>Adineta</taxon>
    </lineage>
</organism>
<evidence type="ECO:0000313" key="3">
    <source>
        <dbReference type="Proteomes" id="UP000663881"/>
    </source>
</evidence>
<dbReference type="Proteomes" id="UP000663891">
    <property type="component" value="Unassembled WGS sequence"/>
</dbReference>
<name>A0A819LNK2_9BILA</name>
<comment type="caution">
    <text evidence="2">The sequence shown here is derived from an EMBL/GenBank/DDBJ whole genome shotgun (WGS) entry which is preliminary data.</text>
</comment>
<reference evidence="2" key="1">
    <citation type="submission" date="2021-02" db="EMBL/GenBank/DDBJ databases">
        <authorList>
            <person name="Nowell W R."/>
        </authorList>
    </citation>
    <scope>NUCLEOTIDE SEQUENCE</scope>
</reference>
<protein>
    <submittedName>
        <fullName evidence="2">Uncharacterized protein</fullName>
    </submittedName>
</protein>
<gene>
    <name evidence="2" type="ORF">OKA104_LOCUS27993</name>
    <name evidence="1" type="ORF">VCS650_LOCUS38711</name>
</gene>
<accession>A0A819LNK2</accession>
<dbReference type="Proteomes" id="UP000663881">
    <property type="component" value="Unassembled WGS sequence"/>
</dbReference>
<evidence type="ECO:0000313" key="2">
    <source>
        <dbReference type="EMBL" id="CAF3969037.1"/>
    </source>
</evidence>
<dbReference type="EMBL" id="CAJOAY010002651">
    <property type="protein sequence ID" value="CAF3969037.1"/>
    <property type="molecule type" value="Genomic_DNA"/>
</dbReference>
<evidence type="ECO:0000313" key="1">
    <source>
        <dbReference type="EMBL" id="CAF1438073.1"/>
    </source>
</evidence>
<dbReference type="EMBL" id="CAJNON010001188">
    <property type="protein sequence ID" value="CAF1438073.1"/>
    <property type="molecule type" value="Genomic_DNA"/>
</dbReference>
<sequence length="100" mass="11672">MNAMNDMMKKLEVSIFDRYDLWDREKKLVITRTGHFSLHGIREISDRFSRDLAVLLKRSYTPSIPMTPTPVAYSNDNKTSLAGKWQLVHPSRPRPYPAHK</sequence>
<dbReference type="AlphaFoldDB" id="A0A819LNK2"/>